<dbReference type="PANTHER" id="PTHR12049:SF7">
    <property type="entry name" value="PROTEIN ARGININE METHYLTRANSFERASE NDUFAF7, MITOCHONDRIAL"/>
    <property type="match status" value="1"/>
</dbReference>
<reference evidence="9" key="1">
    <citation type="submission" date="2021-06" db="EMBL/GenBank/DDBJ databases">
        <authorList>
            <person name="Kallberg Y."/>
            <person name="Tangrot J."/>
            <person name="Rosling A."/>
        </authorList>
    </citation>
    <scope>NUCLEOTIDE SEQUENCE</scope>
    <source>
        <strain evidence="9">CL551</strain>
    </source>
</reference>
<keyword evidence="10" id="KW-1185">Reference proteome</keyword>
<comment type="caution">
    <text evidence="9">The sequence shown here is derived from an EMBL/GenBank/DDBJ whole genome shotgun (WGS) entry which is preliminary data.</text>
</comment>
<feature type="region of interest" description="Disordered" evidence="8">
    <location>
        <begin position="214"/>
        <end position="239"/>
    </location>
</feature>
<keyword evidence="4 7" id="KW-0808">Transferase</keyword>
<dbReference type="OrthoDB" id="5595109at2759"/>
<comment type="subcellular location">
    <subcellularLocation>
        <location evidence="1 7">Mitochondrion</location>
    </subcellularLocation>
</comment>
<dbReference type="GO" id="GO:0032259">
    <property type="term" value="P:methylation"/>
    <property type="evidence" value="ECO:0007669"/>
    <property type="project" value="UniProtKB-KW"/>
</dbReference>
<evidence type="ECO:0000256" key="8">
    <source>
        <dbReference type="SAM" id="MobiDB-lite"/>
    </source>
</evidence>
<evidence type="ECO:0000256" key="2">
    <source>
        <dbReference type="ARBA" id="ARBA00005891"/>
    </source>
</evidence>
<evidence type="ECO:0000256" key="5">
    <source>
        <dbReference type="ARBA" id="ARBA00023128"/>
    </source>
</evidence>
<dbReference type="Gene3D" id="3.40.50.12710">
    <property type="match status" value="1"/>
</dbReference>
<keyword evidence="3 7" id="KW-0489">Methyltransferase</keyword>
<dbReference type="GO" id="GO:0032981">
    <property type="term" value="P:mitochondrial respiratory chain complex I assembly"/>
    <property type="evidence" value="ECO:0007669"/>
    <property type="project" value="TreeGrafter"/>
</dbReference>
<dbReference type="EC" id="2.1.1.320" evidence="7"/>
<dbReference type="GO" id="GO:0005739">
    <property type="term" value="C:mitochondrion"/>
    <property type="evidence" value="ECO:0007669"/>
    <property type="project" value="UniProtKB-SubCell"/>
</dbReference>
<feature type="non-terminal residue" evidence="9">
    <location>
        <position position="396"/>
    </location>
</feature>
<gene>
    <name evidence="9" type="ORF">AMORRO_LOCUS9485</name>
</gene>
<evidence type="ECO:0000256" key="4">
    <source>
        <dbReference type="ARBA" id="ARBA00022679"/>
    </source>
</evidence>
<dbReference type="AlphaFoldDB" id="A0A9N9DL21"/>
<dbReference type="InterPro" id="IPR038375">
    <property type="entry name" value="NDUFAF7_sf"/>
</dbReference>
<dbReference type="InterPro" id="IPR003788">
    <property type="entry name" value="NDUFAF7"/>
</dbReference>
<comment type="function">
    <text evidence="7">Arginine methyltransferase involved in the assembly or stability of mitochondrial NADH:ubiquinone oxidoreductase complex (complex I).</text>
</comment>
<dbReference type="SUPFAM" id="SSF53335">
    <property type="entry name" value="S-adenosyl-L-methionine-dependent methyltransferases"/>
    <property type="match status" value="1"/>
</dbReference>
<accession>A0A9N9DL21</accession>
<keyword evidence="5 7" id="KW-0496">Mitochondrion</keyword>
<dbReference type="Proteomes" id="UP000789342">
    <property type="component" value="Unassembled WGS sequence"/>
</dbReference>
<comment type="similarity">
    <text evidence="2 7">Belongs to the NDUFAF7 family.</text>
</comment>
<dbReference type="Pfam" id="PF02636">
    <property type="entry name" value="Methyltransf_28"/>
    <property type="match status" value="1"/>
</dbReference>
<evidence type="ECO:0000313" key="9">
    <source>
        <dbReference type="EMBL" id="CAG8640275.1"/>
    </source>
</evidence>
<evidence type="ECO:0000256" key="6">
    <source>
        <dbReference type="ARBA" id="ARBA00048612"/>
    </source>
</evidence>
<evidence type="ECO:0000256" key="3">
    <source>
        <dbReference type="ARBA" id="ARBA00022603"/>
    </source>
</evidence>
<proteinExistence type="inferred from homology"/>
<dbReference type="PANTHER" id="PTHR12049">
    <property type="entry name" value="PROTEIN ARGININE METHYLTRANSFERASE NDUFAF7, MITOCHONDRIAL"/>
    <property type="match status" value="1"/>
</dbReference>
<evidence type="ECO:0000256" key="1">
    <source>
        <dbReference type="ARBA" id="ARBA00004173"/>
    </source>
</evidence>
<dbReference type="InterPro" id="IPR029063">
    <property type="entry name" value="SAM-dependent_MTases_sf"/>
</dbReference>
<name>A0A9N9DL21_9GLOM</name>
<evidence type="ECO:0000313" key="10">
    <source>
        <dbReference type="Proteomes" id="UP000789342"/>
    </source>
</evidence>
<comment type="catalytic activity">
    <reaction evidence="6 7">
        <text>L-arginyl-[protein] + 2 S-adenosyl-L-methionine = N(omega),N(omega)'-dimethyl-L-arginyl-[protein] + 2 S-adenosyl-L-homocysteine + 2 H(+)</text>
        <dbReference type="Rhea" id="RHEA:48108"/>
        <dbReference type="Rhea" id="RHEA-COMP:10532"/>
        <dbReference type="Rhea" id="RHEA-COMP:11992"/>
        <dbReference type="ChEBI" id="CHEBI:15378"/>
        <dbReference type="ChEBI" id="CHEBI:29965"/>
        <dbReference type="ChEBI" id="CHEBI:57856"/>
        <dbReference type="ChEBI" id="CHEBI:59789"/>
        <dbReference type="ChEBI" id="CHEBI:88221"/>
        <dbReference type="EC" id="2.1.1.320"/>
    </reaction>
</comment>
<feature type="compositionally biased region" description="Polar residues" evidence="8">
    <location>
        <begin position="223"/>
        <end position="233"/>
    </location>
</feature>
<organism evidence="9 10">
    <name type="scientific">Acaulospora morrowiae</name>
    <dbReference type="NCBI Taxonomy" id="94023"/>
    <lineage>
        <taxon>Eukaryota</taxon>
        <taxon>Fungi</taxon>
        <taxon>Fungi incertae sedis</taxon>
        <taxon>Mucoromycota</taxon>
        <taxon>Glomeromycotina</taxon>
        <taxon>Glomeromycetes</taxon>
        <taxon>Diversisporales</taxon>
        <taxon>Acaulosporaceae</taxon>
        <taxon>Acaulospora</taxon>
    </lineage>
</organism>
<dbReference type="GO" id="GO:0035243">
    <property type="term" value="F:protein-arginine omega-N symmetric methyltransferase activity"/>
    <property type="evidence" value="ECO:0007669"/>
    <property type="project" value="UniProtKB-EC"/>
</dbReference>
<dbReference type="EMBL" id="CAJVPV010009305">
    <property type="protein sequence ID" value="CAG8640275.1"/>
    <property type="molecule type" value="Genomic_DNA"/>
</dbReference>
<sequence>KNVPYSSAIIKEKLTPLTTQLKETIKRDGPISIAKYMREALTNPKSGYYMKDDVFGEKGDFITSPEVSQMFGELIGIWFLTQWMSQGKPQKIQIVELGPGRGTLLDDMLRAMSNFKECYETIDGVHLIEISPGMRRIQRLKLCGNVENGREDNAEVVSRESDGLKFFWRDSIEEIPGRWSIIVSHEFFDAMPIHGFELKKNGWHEITVDVDDSEDSPRHLRFESSTGPTSPAAFTNLPPPEKFKIGDRIEISPESWKISKQIAKYIHDNGGASLIIDYGKDFIQGDTLRAIKRHKFLHPLCLPGLADLSADVNFQYLKESAKGLVNTYGPITQSRFLQTLGIKTRLSMLLENAPPNRREILVSSYKRLIDPLSMGEIYKVLAFIPKGSTGVPVAFE</sequence>
<evidence type="ECO:0000256" key="7">
    <source>
        <dbReference type="RuleBase" id="RU364114"/>
    </source>
</evidence>
<protein>
    <recommendedName>
        <fullName evidence="7">Protein arginine methyltransferase NDUFAF7</fullName>
        <ecNumber evidence="7">2.1.1.320</ecNumber>
    </recommendedName>
</protein>